<keyword evidence="9" id="KW-1185">Reference proteome</keyword>
<dbReference type="OrthoDB" id="126206at2759"/>
<accession>A0A225WGP3</accession>
<keyword evidence="4" id="KW-0964">Secreted</keyword>
<dbReference type="AlphaFoldDB" id="A0A225WGP3"/>
<dbReference type="EMBL" id="NBNE01000957">
    <property type="protein sequence ID" value="OWZ16299.1"/>
    <property type="molecule type" value="Genomic_DNA"/>
</dbReference>
<keyword evidence="5" id="KW-0732">Signal</keyword>
<evidence type="ECO:0000313" key="8">
    <source>
        <dbReference type="EMBL" id="OWZ16299.1"/>
    </source>
</evidence>
<evidence type="ECO:0000313" key="9">
    <source>
        <dbReference type="Proteomes" id="UP000198211"/>
    </source>
</evidence>
<reference evidence="9" key="1">
    <citation type="submission" date="2017-03" db="EMBL/GenBank/DDBJ databases">
        <title>Phytopthora megakarya and P. palmivora, two closely related causual agents of cacao black pod achieved similar genome size and gene model numbers by different mechanisms.</title>
        <authorList>
            <person name="Ali S."/>
            <person name="Shao J."/>
            <person name="Larry D.J."/>
            <person name="Kronmiller B."/>
            <person name="Shen D."/>
            <person name="Strem M.D."/>
            <person name="Melnick R.L."/>
            <person name="Guiltinan M.J."/>
            <person name="Tyler B.M."/>
            <person name="Meinhardt L.W."/>
            <person name="Bailey B.A."/>
        </authorList>
    </citation>
    <scope>NUCLEOTIDE SEQUENCE [LARGE SCALE GENOMIC DNA]</scope>
    <source>
        <strain evidence="9">zdho120</strain>
    </source>
</reference>
<sequence length="445" mass="52192">MSAISSLTKQYGDDVLFEMIKTAKTNPHTKGLAIELETKQMQHWAITRMDPDKIFHLFMLNTVRSDILENPKFATTWVNYMEVFNSRYPAEKTTMMEMFTKSFGDVGVTKMLHVGKEKNWARNLAIELNHKQLKMWLDSGKSVDDVFELLKLDKQEVIFRDQSLLYTWVSYLNFLINQYPDNKAALFTALKSRFEDRQLNEILNAAKKFPKMENDAIKIQTDKIQAYLASNESPRHVFRLLGIANEGDGILGSPLFQTWLKYVKDFNRRNPKQRHESWFDPLCIDLEWGGNRMIKEAMKNPSTMSIGKKVENEWLSLWLDRKKLPTDVFRWLGLSENALADRRFKTWTTYLDDFNQRYPTQKITLIEGLREHYNDSNLLRMFNAAKKDPSTKTLVTNVEDMLINSWIVEKRTLTDLRKQLGRVENSDDIIQRYIKKLTATKKNTA</sequence>
<evidence type="ECO:0000256" key="6">
    <source>
        <dbReference type="ARBA" id="ARBA00023026"/>
    </source>
</evidence>
<dbReference type="Pfam" id="PF22748">
    <property type="entry name" value="PexRD54_WY"/>
    <property type="match status" value="1"/>
</dbReference>
<comment type="similarity">
    <text evidence="3">Belongs to the RxLR effector family.</text>
</comment>
<evidence type="ECO:0000259" key="7">
    <source>
        <dbReference type="Pfam" id="PF22748"/>
    </source>
</evidence>
<dbReference type="InterPro" id="IPR054463">
    <property type="entry name" value="PexRD54_WY"/>
</dbReference>
<evidence type="ECO:0000256" key="4">
    <source>
        <dbReference type="ARBA" id="ARBA00022525"/>
    </source>
</evidence>
<gene>
    <name evidence="8" type="ORF">PHMEG_0009920</name>
</gene>
<organism evidence="8 9">
    <name type="scientific">Phytophthora megakarya</name>
    <dbReference type="NCBI Taxonomy" id="4795"/>
    <lineage>
        <taxon>Eukaryota</taxon>
        <taxon>Sar</taxon>
        <taxon>Stramenopiles</taxon>
        <taxon>Oomycota</taxon>
        <taxon>Peronosporomycetes</taxon>
        <taxon>Peronosporales</taxon>
        <taxon>Peronosporaceae</taxon>
        <taxon>Phytophthora</taxon>
    </lineage>
</organism>
<evidence type="ECO:0000256" key="1">
    <source>
        <dbReference type="ARBA" id="ARBA00004340"/>
    </source>
</evidence>
<name>A0A225WGP3_9STRA</name>
<evidence type="ECO:0000256" key="5">
    <source>
        <dbReference type="ARBA" id="ARBA00022729"/>
    </source>
</evidence>
<evidence type="ECO:0000256" key="2">
    <source>
        <dbReference type="ARBA" id="ARBA00004613"/>
    </source>
</evidence>
<comment type="caution">
    <text evidence="8">The sequence shown here is derived from an EMBL/GenBank/DDBJ whole genome shotgun (WGS) entry which is preliminary data.</text>
</comment>
<protein>
    <submittedName>
        <fullName evidence="8">Avirulence (Avh) protein</fullName>
    </submittedName>
</protein>
<evidence type="ECO:0000256" key="3">
    <source>
        <dbReference type="ARBA" id="ARBA00010400"/>
    </source>
</evidence>
<comment type="subcellular location">
    <subcellularLocation>
        <location evidence="1">Host cell</location>
    </subcellularLocation>
    <subcellularLocation>
        <location evidence="2">Secreted</location>
    </subcellularLocation>
</comment>
<dbReference type="Proteomes" id="UP000198211">
    <property type="component" value="Unassembled WGS sequence"/>
</dbReference>
<dbReference type="GO" id="GO:0043657">
    <property type="term" value="C:host cell"/>
    <property type="evidence" value="ECO:0007669"/>
    <property type="project" value="UniProtKB-SubCell"/>
</dbReference>
<feature type="domain" description="RxLR effector PexRD54 WY" evidence="7">
    <location>
        <begin position="224"/>
        <end position="263"/>
    </location>
</feature>
<keyword evidence="6" id="KW-0843">Virulence</keyword>
<dbReference type="GO" id="GO:0005576">
    <property type="term" value="C:extracellular region"/>
    <property type="evidence" value="ECO:0007669"/>
    <property type="project" value="UniProtKB-SubCell"/>
</dbReference>
<proteinExistence type="inferred from homology"/>